<dbReference type="InterPro" id="IPR022782">
    <property type="entry name" value="AIP3-like_C"/>
</dbReference>
<evidence type="ECO:0000313" key="4">
    <source>
        <dbReference type="EMBL" id="MEQ2194668.1"/>
    </source>
</evidence>
<organism evidence="4 5">
    <name type="scientific">Xenoophorus captivus</name>
    <dbReference type="NCBI Taxonomy" id="1517983"/>
    <lineage>
        <taxon>Eukaryota</taxon>
        <taxon>Metazoa</taxon>
        <taxon>Chordata</taxon>
        <taxon>Craniata</taxon>
        <taxon>Vertebrata</taxon>
        <taxon>Euteleostomi</taxon>
        <taxon>Actinopterygii</taxon>
        <taxon>Neopterygii</taxon>
        <taxon>Teleostei</taxon>
        <taxon>Neoteleostei</taxon>
        <taxon>Acanthomorphata</taxon>
        <taxon>Ovalentaria</taxon>
        <taxon>Atherinomorphae</taxon>
        <taxon>Cyprinodontiformes</taxon>
        <taxon>Goodeidae</taxon>
        <taxon>Xenoophorus</taxon>
    </lineage>
</organism>
<dbReference type="Proteomes" id="UP001434883">
    <property type="component" value="Unassembled WGS sequence"/>
</dbReference>
<dbReference type="PANTHER" id="PTHR22741:SF11">
    <property type="entry name" value="SICKLE TAIL PROTEIN HOMOLOG"/>
    <property type="match status" value="1"/>
</dbReference>
<keyword evidence="2" id="KW-0812">Transmembrane</keyword>
<protein>
    <recommendedName>
        <fullName evidence="3">Actin interacting protein 3-like C-terminal domain-containing protein</fullName>
    </recommendedName>
</protein>
<dbReference type="EMBL" id="JAHRIN010009514">
    <property type="protein sequence ID" value="MEQ2194668.1"/>
    <property type="molecule type" value="Genomic_DNA"/>
</dbReference>
<feature type="transmembrane region" description="Helical" evidence="2">
    <location>
        <begin position="98"/>
        <end position="122"/>
    </location>
</feature>
<reference evidence="4 5" key="1">
    <citation type="submission" date="2021-06" db="EMBL/GenBank/DDBJ databases">
        <authorList>
            <person name="Palmer J.M."/>
        </authorList>
    </citation>
    <scope>NUCLEOTIDE SEQUENCE [LARGE SCALE GENOMIC DNA]</scope>
    <source>
        <strain evidence="4 5">XC_2019</strain>
        <tissue evidence="4">Muscle</tissue>
    </source>
</reference>
<accession>A0ABV0QGT5</accession>
<keyword evidence="5" id="KW-1185">Reference proteome</keyword>
<comment type="caution">
    <text evidence="4">The sequence shown here is derived from an EMBL/GenBank/DDBJ whole genome shotgun (WGS) entry which is preliminary data.</text>
</comment>
<sequence length="125" mass="14217">VLYLQYGGETKKVVISTEISSENSLRSLFVTAFPHQLTMKMLLPPNMAVCIKDTNRNVYHDLEDLRDITPYSCLKAYHRNPGHVFSLHARPTNPEGKVLILIHIDATFWLATLAVSLLNMLAYME</sequence>
<gene>
    <name evidence="4" type="ORF">XENOCAPTIV_001186</name>
</gene>
<evidence type="ECO:0000256" key="1">
    <source>
        <dbReference type="ARBA" id="ARBA00023054"/>
    </source>
</evidence>
<evidence type="ECO:0000259" key="3">
    <source>
        <dbReference type="Pfam" id="PF03915"/>
    </source>
</evidence>
<feature type="domain" description="Actin interacting protein 3-like C-terminal" evidence="3">
    <location>
        <begin position="3"/>
        <end position="75"/>
    </location>
</feature>
<dbReference type="PANTHER" id="PTHR22741">
    <property type="entry name" value="P140CAP/SNIP-RELATED"/>
    <property type="match status" value="1"/>
</dbReference>
<keyword evidence="2" id="KW-0472">Membrane</keyword>
<keyword evidence="2" id="KW-1133">Transmembrane helix</keyword>
<proteinExistence type="predicted"/>
<dbReference type="Pfam" id="PF03915">
    <property type="entry name" value="AIP3"/>
    <property type="match status" value="1"/>
</dbReference>
<feature type="non-terminal residue" evidence="4">
    <location>
        <position position="1"/>
    </location>
</feature>
<evidence type="ECO:0000313" key="5">
    <source>
        <dbReference type="Proteomes" id="UP001434883"/>
    </source>
</evidence>
<keyword evidence="1" id="KW-0175">Coiled coil</keyword>
<name>A0ABV0QGT5_9TELE</name>
<dbReference type="InterPro" id="IPR051825">
    <property type="entry name" value="SRCIN1"/>
</dbReference>
<evidence type="ECO:0000256" key="2">
    <source>
        <dbReference type="SAM" id="Phobius"/>
    </source>
</evidence>